<dbReference type="Pfam" id="PF12833">
    <property type="entry name" value="HTH_18"/>
    <property type="match status" value="1"/>
</dbReference>
<dbReference type="Gene3D" id="1.10.10.60">
    <property type="entry name" value="Homeodomain-like"/>
    <property type="match status" value="1"/>
</dbReference>
<dbReference type="GO" id="GO:0043565">
    <property type="term" value="F:sequence-specific DNA binding"/>
    <property type="evidence" value="ECO:0007669"/>
    <property type="project" value="InterPro"/>
</dbReference>
<dbReference type="Proteomes" id="UP000183203">
    <property type="component" value="Unassembled WGS sequence"/>
</dbReference>
<accession>A0A1G6M991</accession>
<dbReference type="SMART" id="SM00342">
    <property type="entry name" value="HTH_ARAC"/>
    <property type="match status" value="1"/>
</dbReference>
<dbReference type="PANTHER" id="PTHR46796">
    <property type="entry name" value="HTH-TYPE TRANSCRIPTIONAL ACTIVATOR RHAS-RELATED"/>
    <property type="match status" value="1"/>
</dbReference>
<evidence type="ECO:0000313" key="6">
    <source>
        <dbReference type="Proteomes" id="UP000183203"/>
    </source>
</evidence>
<dbReference type="STRING" id="993073.AS029_10840"/>
<evidence type="ECO:0000256" key="3">
    <source>
        <dbReference type="ARBA" id="ARBA00023163"/>
    </source>
</evidence>
<name>A0A1G6M991_9MICO</name>
<evidence type="ECO:0000259" key="4">
    <source>
        <dbReference type="PROSITE" id="PS01124"/>
    </source>
</evidence>
<evidence type="ECO:0000256" key="2">
    <source>
        <dbReference type="ARBA" id="ARBA00023125"/>
    </source>
</evidence>
<evidence type="ECO:0000256" key="1">
    <source>
        <dbReference type="ARBA" id="ARBA00023015"/>
    </source>
</evidence>
<dbReference type="InterPro" id="IPR018060">
    <property type="entry name" value="HTH_AraC"/>
</dbReference>
<dbReference type="PANTHER" id="PTHR46796:SF12">
    <property type="entry name" value="HTH-TYPE DNA-BINDING TRANSCRIPTIONAL ACTIVATOR EUTR"/>
    <property type="match status" value="1"/>
</dbReference>
<dbReference type="InterPro" id="IPR009057">
    <property type="entry name" value="Homeodomain-like_sf"/>
</dbReference>
<keyword evidence="1" id="KW-0805">Transcription regulation</keyword>
<evidence type="ECO:0000313" key="5">
    <source>
        <dbReference type="EMBL" id="SDC52162.1"/>
    </source>
</evidence>
<reference evidence="5 6" key="1">
    <citation type="submission" date="2016-09" db="EMBL/GenBank/DDBJ databases">
        <authorList>
            <person name="Capua I."/>
            <person name="De Benedictis P."/>
            <person name="Joannis T."/>
            <person name="Lombin L.H."/>
            <person name="Cattoli G."/>
        </authorList>
    </citation>
    <scope>NUCLEOTIDE SEQUENCE [LARGE SCALE GENOMIC DNA]</scope>
    <source>
        <strain evidence="5 6">NIO-1002</strain>
    </source>
</reference>
<dbReference type="AlphaFoldDB" id="A0A1G6M991"/>
<keyword evidence="3" id="KW-0804">Transcription</keyword>
<dbReference type="EMBL" id="FMYG01000005">
    <property type="protein sequence ID" value="SDC52162.1"/>
    <property type="molecule type" value="Genomic_DNA"/>
</dbReference>
<dbReference type="InterPro" id="IPR050204">
    <property type="entry name" value="AraC_XylS_family_regulators"/>
</dbReference>
<organism evidence="5 6">
    <name type="scientific">Microbacterium enclense</name>
    <dbReference type="NCBI Taxonomy" id="993073"/>
    <lineage>
        <taxon>Bacteria</taxon>
        <taxon>Bacillati</taxon>
        <taxon>Actinomycetota</taxon>
        <taxon>Actinomycetes</taxon>
        <taxon>Micrococcales</taxon>
        <taxon>Microbacteriaceae</taxon>
        <taxon>Microbacterium</taxon>
    </lineage>
</organism>
<gene>
    <name evidence="5" type="ORF">SAMN05216418_2438</name>
</gene>
<protein>
    <submittedName>
        <fullName evidence="5">AraC-type DNA-binding protein</fullName>
    </submittedName>
</protein>
<proteinExistence type="predicted"/>
<dbReference type="GO" id="GO:0003700">
    <property type="term" value="F:DNA-binding transcription factor activity"/>
    <property type="evidence" value="ECO:0007669"/>
    <property type="project" value="InterPro"/>
</dbReference>
<sequence length="311" mass="34462">MEHTNIETRDAETVEHLWQTIVPGARINRAEAIQPALAWHAASEPGFGFCDYTMGSTMLVESDPLDQVVVGRIAGPRVAGTYRRERIDTAVPFMVVDRPLEIAFTGRIAATAVSFARSDFDEAARRLSGDDSLRVRATGYAPVNEQRLRYWTRTWEYARDVLLRSPERTPIIEQQARTLMLEASLLAFPTTFTDALAAGRPSRPLPAPVRRAKAYVEAHAAEPVVLADIAQAARLSPRGLQYAFRAATGRTPMQYLRRVRLDAARAELRSADPSVETVAAIAARWGFSNLGRFAAMYRGEFGETPSTTLRS</sequence>
<feature type="domain" description="HTH araC/xylS-type" evidence="4">
    <location>
        <begin position="210"/>
        <end position="311"/>
    </location>
</feature>
<dbReference type="RefSeq" id="WP_058232614.1">
    <property type="nucleotide sequence ID" value="NZ_FMYG01000005.1"/>
</dbReference>
<dbReference type="PROSITE" id="PS01124">
    <property type="entry name" value="HTH_ARAC_FAMILY_2"/>
    <property type="match status" value="1"/>
</dbReference>
<dbReference type="SUPFAM" id="SSF46689">
    <property type="entry name" value="Homeodomain-like"/>
    <property type="match status" value="2"/>
</dbReference>
<keyword evidence="2 5" id="KW-0238">DNA-binding</keyword>